<feature type="compositionally biased region" description="Low complexity" evidence="1">
    <location>
        <begin position="8"/>
        <end position="21"/>
    </location>
</feature>
<proteinExistence type="predicted"/>
<reference evidence="3" key="1">
    <citation type="submission" date="2022-10" db="EMBL/GenBank/DDBJ databases">
        <title>Genome assembly of Pristionchus species.</title>
        <authorList>
            <person name="Yoshida K."/>
            <person name="Sommer R.J."/>
        </authorList>
    </citation>
    <scope>NUCLEOTIDE SEQUENCE [LARGE SCALE GENOMIC DNA]</scope>
    <source>
        <strain evidence="3">RS5460</strain>
    </source>
</reference>
<feature type="non-terminal residue" evidence="2">
    <location>
        <position position="205"/>
    </location>
</feature>
<name>A0AAN4ZEM2_9BILA</name>
<feature type="region of interest" description="Disordered" evidence="1">
    <location>
        <begin position="1"/>
        <end position="21"/>
    </location>
</feature>
<dbReference type="EMBL" id="BTRK01000002">
    <property type="protein sequence ID" value="GMR38144.1"/>
    <property type="molecule type" value="Genomic_DNA"/>
</dbReference>
<organism evidence="2 3">
    <name type="scientific">Pristionchus mayeri</name>
    <dbReference type="NCBI Taxonomy" id="1317129"/>
    <lineage>
        <taxon>Eukaryota</taxon>
        <taxon>Metazoa</taxon>
        <taxon>Ecdysozoa</taxon>
        <taxon>Nematoda</taxon>
        <taxon>Chromadorea</taxon>
        <taxon>Rhabditida</taxon>
        <taxon>Rhabditina</taxon>
        <taxon>Diplogasteromorpha</taxon>
        <taxon>Diplogasteroidea</taxon>
        <taxon>Neodiplogasteridae</taxon>
        <taxon>Pristionchus</taxon>
    </lineage>
</organism>
<evidence type="ECO:0000256" key="1">
    <source>
        <dbReference type="SAM" id="MobiDB-lite"/>
    </source>
</evidence>
<dbReference type="AlphaFoldDB" id="A0AAN4ZEM2"/>
<comment type="caution">
    <text evidence="2">The sequence shown here is derived from an EMBL/GenBank/DDBJ whole genome shotgun (WGS) entry which is preliminary data.</text>
</comment>
<evidence type="ECO:0000313" key="3">
    <source>
        <dbReference type="Proteomes" id="UP001328107"/>
    </source>
</evidence>
<accession>A0AAN4ZEM2</accession>
<dbReference type="Proteomes" id="UP001328107">
    <property type="component" value="Unassembled WGS sequence"/>
</dbReference>
<evidence type="ECO:0000313" key="2">
    <source>
        <dbReference type="EMBL" id="GMR38144.1"/>
    </source>
</evidence>
<sequence>EGRPPLEIPSQPLPSLISSADADSGDADALCRATDHLTIMDSSLETNNNKVHGWESLPWPALDRISFHLRTNEDCSDLTNISIVSTHFRTGVTKFMNRLENRPTIENISILKDDNGLVARVYLFPSNLPFHGLTTLDSRRFHRSGNSDQPRIEVEVNGPEDPILEQVSGILSTSIKKVEITAWNFSSTDFSLCTQLLHTSKTGLL</sequence>
<protein>
    <submittedName>
        <fullName evidence="2">Uncharacterized protein</fullName>
    </submittedName>
</protein>
<keyword evidence="3" id="KW-1185">Reference proteome</keyword>
<feature type="non-terminal residue" evidence="2">
    <location>
        <position position="1"/>
    </location>
</feature>
<gene>
    <name evidence="2" type="ORF">PMAYCL1PPCAC_08339</name>
</gene>